<dbReference type="AlphaFoldDB" id="A0A3B0MLQ9"/>
<sequence length="102" mass="12092">MQKRIPILNAAGSNEGKQFAICNADYLFAMVLNIEHLRKNVIWLKEQVKLQNRKMPLGLLTYCYVVCRPTRKEAEEYLRYYSQENADWQKVDSIMNLMFKNT</sequence>
<dbReference type="GO" id="GO:0016705">
    <property type="term" value="F:oxidoreductase activity, acting on paired donors, with incorporation or reduction of molecular oxygen"/>
    <property type="evidence" value="ECO:0007669"/>
    <property type="project" value="InterPro"/>
</dbReference>
<dbReference type="Gene3D" id="3.20.20.30">
    <property type="entry name" value="Luciferase-like domain"/>
    <property type="match status" value="1"/>
</dbReference>
<name>A0A3B0MLQ9_9GAMM</name>
<protein>
    <submittedName>
        <fullName evidence="1">Uncharacterized protein</fullName>
    </submittedName>
</protein>
<accession>A0A3B0MLQ9</accession>
<proteinExistence type="predicted"/>
<dbReference type="EMBL" id="UFQR01000004">
    <property type="protein sequence ID" value="SSW95336.1"/>
    <property type="molecule type" value="Genomic_DNA"/>
</dbReference>
<reference evidence="1" key="1">
    <citation type="submission" date="2018-04" db="EMBL/GenBank/DDBJ databases">
        <authorList>
            <person name="Go L.Y."/>
            <person name="Mitchell J.A."/>
        </authorList>
    </citation>
    <scope>NUCLEOTIDE SEQUENCE</scope>
    <source>
        <strain evidence="1">ARTV</strain>
    </source>
</reference>
<organism evidence="1">
    <name type="scientific">Arsenophonus endosymbiont of Trialeurodes vaporariorum</name>
    <dbReference type="NCBI Taxonomy" id="235567"/>
    <lineage>
        <taxon>Bacteria</taxon>
        <taxon>Pseudomonadati</taxon>
        <taxon>Pseudomonadota</taxon>
        <taxon>Gammaproteobacteria</taxon>
        <taxon>Enterobacterales</taxon>
        <taxon>Morganellaceae</taxon>
        <taxon>Arsenophonus</taxon>
    </lineage>
</organism>
<gene>
    <name evidence="1" type="ORF">ARTV_1192</name>
</gene>
<dbReference type="InterPro" id="IPR036661">
    <property type="entry name" value="Luciferase-like_sf"/>
</dbReference>
<evidence type="ECO:0000313" key="1">
    <source>
        <dbReference type="EMBL" id="SSW95336.1"/>
    </source>
</evidence>
<dbReference type="SUPFAM" id="SSF51679">
    <property type="entry name" value="Bacterial luciferase-like"/>
    <property type="match status" value="1"/>
</dbReference>